<evidence type="ECO:0000259" key="6">
    <source>
        <dbReference type="Pfam" id="PF03962"/>
    </source>
</evidence>
<dbReference type="Proteomes" id="UP000054498">
    <property type="component" value="Unassembled WGS sequence"/>
</dbReference>
<comment type="function">
    <text evidence="5">Required for proper homologous chromosome pairing and efficient cross-over and intragenic recombination during meiosis.</text>
</comment>
<organism evidence="8 9">
    <name type="scientific">Monoraphidium neglectum</name>
    <dbReference type="NCBI Taxonomy" id="145388"/>
    <lineage>
        <taxon>Eukaryota</taxon>
        <taxon>Viridiplantae</taxon>
        <taxon>Chlorophyta</taxon>
        <taxon>core chlorophytes</taxon>
        <taxon>Chlorophyceae</taxon>
        <taxon>CS clade</taxon>
        <taxon>Sphaeropleales</taxon>
        <taxon>Selenastraceae</taxon>
        <taxon>Monoraphidium</taxon>
    </lineage>
</organism>
<dbReference type="OrthoDB" id="273345at2759"/>
<gene>
    <name evidence="8" type="ORF">MNEG_7617</name>
</gene>
<evidence type="ECO:0000256" key="2">
    <source>
        <dbReference type="ARBA" id="ARBA00005981"/>
    </source>
</evidence>
<dbReference type="Pfam" id="PF03962">
    <property type="entry name" value="Mnd1"/>
    <property type="match status" value="1"/>
</dbReference>
<accession>A0A0D2MI13</accession>
<proteinExistence type="inferred from homology"/>
<evidence type="ECO:0000259" key="7">
    <source>
        <dbReference type="Pfam" id="PF18517"/>
    </source>
</evidence>
<evidence type="ECO:0000313" key="9">
    <source>
        <dbReference type="Proteomes" id="UP000054498"/>
    </source>
</evidence>
<dbReference type="GO" id="GO:0007131">
    <property type="term" value="P:reciprocal meiotic recombination"/>
    <property type="evidence" value="ECO:0007669"/>
    <property type="project" value="InterPro"/>
</dbReference>
<sequence length="207" mass="23238">MSKKRGLSLEEKRDKVLEVFHEAGDVFVLKDVEKIASKRGVVLQSVKEVLQSLVDDDLVHQERIGASNYFWSFPAEASTKVVNDLQKSKETLTSVRKRRAEAAAAVEGAKAGKEDLGDRAELMQEVKRLQALLQQQAADLQAFADSDPELVAQMRTSTQVAKEGANRWLDNVYAMQSWLKKKFEGNEGAVRTLFEEHGVTENLDYLE</sequence>
<feature type="domain" description="Mnd1 HTH" evidence="6">
    <location>
        <begin position="16"/>
        <end position="74"/>
    </location>
</feature>
<dbReference type="RefSeq" id="XP_013899361.1">
    <property type="nucleotide sequence ID" value="XM_014043907.1"/>
</dbReference>
<dbReference type="GeneID" id="25740493"/>
<evidence type="ECO:0000256" key="4">
    <source>
        <dbReference type="ARBA" id="ARBA00023242"/>
    </source>
</evidence>
<dbReference type="InterPro" id="IPR005647">
    <property type="entry name" value="Mnd1"/>
</dbReference>
<dbReference type="GO" id="GO:0005634">
    <property type="term" value="C:nucleus"/>
    <property type="evidence" value="ECO:0007669"/>
    <property type="project" value="UniProtKB-SubCell"/>
</dbReference>
<evidence type="ECO:0000256" key="5">
    <source>
        <dbReference type="PIRNR" id="PIRNR026991"/>
    </source>
</evidence>
<dbReference type="Pfam" id="PF18517">
    <property type="entry name" value="LZ3wCH"/>
    <property type="match status" value="1"/>
</dbReference>
<dbReference type="InterPro" id="IPR040661">
    <property type="entry name" value="LZ3wCH"/>
</dbReference>
<dbReference type="EMBL" id="KK101584">
    <property type="protein sequence ID" value="KIZ00342.1"/>
    <property type="molecule type" value="Genomic_DNA"/>
</dbReference>
<feature type="domain" description="Leucine zipper with capping helix" evidence="7">
    <location>
        <begin position="150"/>
        <end position="206"/>
    </location>
</feature>
<keyword evidence="4 5" id="KW-0539">Nucleus</keyword>
<dbReference type="InterPro" id="IPR040453">
    <property type="entry name" value="Mnd1_HTH"/>
</dbReference>
<keyword evidence="3" id="KW-0175">Coiled coil</keyword>
<dbReference type="AlphaFoldDB" id="A0A0D2MI13"/>
<dbReference type="PIRSF" id="PIRSF026991">
    <property type="entry name" value="Mnd1"/>
    <property type="match status" value="1"/>
</dbReference>
<comment type="similarity">
    <text evidence="2 5">Belongs to the MND1 family.</text>
</comment>
<dbReference type="STRING" id="145388.A0A0D2MI13"/>
<dbReference type="KEGG" id="mng:MNEG_7617"/>
<keyword evidence="9" id="KW-1185">Reference proteome</keyword>
<evidence type="ECO:0000313" key="8">
    <source>
        <dbReference type="EMBL" id="KIZ00342.1"/>
    </source>
</evidence>
<evidence type="ECO:0000256" key="1">
    <source>
        <dbReference type="ARBA" id="ARBA00004123"/>
    </source>
</evidence>
<comment type="subcellular location">
    <subcellularLocation>
        <location evidence="1 5">Nucleus</location>
    </subcellularLocation>
</comment>
<reference evidence="8 9" key="1">
    <citation type="journal article" date="2013" name="BMC Genomics">
        <title>Reconstruction of the lipid metabolism for the microalga Monoraphidium neglectum from its genome sequence reveals characteristics suitable for biofuel production.</title>
        <authorList>
            <person name="Bogen C."/>
            <person name="Al-Dilaimi A."/>
            <person name="Albersmeier A."/>
            <person name="Wichmann J."/>
            <person name="Grundmann M."/>
            <person name="Rupp O."/>
            <person name="Lauersen K.J."/>
            <person name="Blifernez-Klassen O."/>
            <person name="Kalinowski J."/>
            <person name="Goesmann A."/>
            <person name="Mussgnug J.H."/>
            <person name="Kruse O."/>
        </authorList>
    </citation>
    <scope>NUCLEOTIDE SEQUENCE [LARGE SCALE GENOMIC DNA]</scope>
    <source>
        <strain evidence="8 9">SAG 48.87</strain>
    </source>
</reference>
<protein>
    <recommendedName>
        <fullName evidence="5">Meiotic nuclear division protein 1 homolog</fullName>
    </recommendedName>
</protein>
<name>A0A0D2MI13_9CHLO</name>
<dbReference type="GO" id="GO:0003690">
    <property type="term" value="F:double-stranded DNA binding"/>
    <property type="evidence" value="ECO:0007669"/>
    <property type="project" value="InterPro"/>
</dbReference>
<evidence type="ECO:0000256" key="3">
    <source>
        <dbReference type="ARBA" id="ARBA00023054"/>
    </source>
</evidence>